<accession>A0ABQ4PQR1</accession>
<evidence type="ECO:0000313" key="7">
    <source>
        <dbReference type="EMBL" id="GIU51586.1"/>
    </source>
</evidence>
<dbReference type="Pfam" id="PF00691">
    <property type="entry name" value="OmpA"/>
    <property type="match status" value="1"/>
</dbReference>
<evidence type="ECO:0000259" key="6">
    <source>
        <dbReference type="PROSITE" id="PS51123"/>
    </source>
</evidence>
<gene>
    <name evidence="7" type="ORF">TUM4438_41760</name>
</gene>
<dbReference type="PANTHER" id="PTHR30329:SF20">
    <property type="entry name" value="EXPORTED PROTEIN"/>
    <property type="match status" value="1"/>
</dbReference>
<organism evidence="7 8">
    <name type="scientific">Shewanella sairae</name>
    <dbReference type="NCBI Taxonomy" id="190310"/>
    <lineage>
        <taxon>Bacteria</taxon>
        <taxon>Pseudomonadati</taxon>
        <taxon>Pseudomonadota</taxon>
        <taxon>Gammaproteobacteria</taxon>
        <taxon>Alteromonadales</taxon>
        <taxon>Shewanellaceae</taxon>
        <taxon>Shewanella</taxon>
    </lineage>
</organism>
<dbReference type="PRINTS" id="PR01021">
    <property type="entry name" value="OMPADOMAIN"/>
</dbReference>
<dbReference type="InterPro" id="IPR032608">
    <property type="entry name" value="DUF4892"/>
</dbReference>
<comment type="subcellular location">
    <subcellularLocation>
        <location evidence="1">Cell outer membrane</location>
    </subcellularLocation>
</comment>
<evidence type="ECO:0000256" key="2">
    <source>
        <dbReference type="ARBA" id="ARBA00023136"/>
    </source>
</evidence>
<dbReference type="EMBL" id="BPEY01000122">
    <property type="protein sequence ID" value="GIU51586.1"/>
    <property type="molecule type" value="Genomic_DNA"/>
</dbReference>
<comment type="caution">
    <text evidence="7">The sequence shown here is derived from an EMBL/GenBank/DDBJ whole genome shotgun (WGS) entry which is preliminary data.</text>
</comment>
<reference evidence="7" key="1">
    <citation type="submission" date="2021-05" db="EMBL/GenBank/DDBJ databases">
        <title>Molecular characterization for Shewanella algae harboring chromosomal blaOXA-55-like strains isolated from clinical and environment sample.</title>
        <authorList>
            <person name="Ohama Y."/>
            <person name="Aoki K."/>
            <person name="Harada S."/>
            <person name="Moriya K."/>
            <person name="Ishii Y."/>
            <person name="Tateda K."/>
        </authorList>
    </citation>
    <scope>NUCLEOTIDE SEQUENCE</scope>
    <source>
        <strain evidence="7">JCM 11563</strain>
    </source>
</reference>
<keyword evidence="2 3" id="KW-0472">Membrane</keyword>
<keyword evidence="8" id="KW-1185">Reference proteome</keyword>
<dbReference type="InterPro" id="IPR006664">
    <property type="entry name" value="OMP_bac"/>
</dbReference>
<evidence type="ECO:0000256" key="5">
    <source>
        <dbReference type="SAM" id="SignalP"/>
    </source>
</evidence>
<feature type="domain" description="OmpA-like" evidence="6">
    <location>
        <begin position="388"/>
        <end position="502"/>
    </location>
</feature>
<dbReference type="Gene3D" id="3.30.1330.60">
    <property type="entry name" value="OmpA-like domain"/>
    <property type="match status" value="1"/>
</dbReference>
<evidence type="ECO:0000256" key="1">
    <source>
        <dbReference type="ARBA" id="ARBA00004442"/>
    </source>
</evidence>
<feature type="signal peptide" evidence="5">
    <location>
        <begin position="1"/>
        <end position="29"/>
    </location>
</feature>
<protein>
    <recommendedName>
        <fullName evidence="6">OmpA-like domain-containing protein</fullName>
    </recommendedName>
</protein>
<dbReference type="InterPro" id="IPR050330">
    <property type="entry name" value="Bact_OuterMem_StrucFunc"/>
</dbReference>
<sequence length="502" mass="55545">MYYKILKVVVFFAVSIAVINGQVSYAATAADHPAVSRYQGATLKNSAVIHYQKVAVPISVVKKTKDTQLIEVIGKVSTYGYEIDNNRSTLEVGLNYKQVANKLGAEVLIDCIDTLCGYEPLSFYWRSWANINSLVADDNDDDTRFLVAKRVTDKGDAYYQWIITNGWDGIINVEQTIIEPEALLLDQVSVNISAPIGHIQTSLTTSQDDLEGSKDHPLLSRYQGAYITNYQQREFEKVVIATGMVNNDNQPTIEVEGKGTTIGYELTNSQSTLQIYQNYLTALKAANFEVLFSCSMAACGSRLLDNLYDSKANQSRFRPIRAANYPDSDFRFISAKLSHSNQVIYLMVVIDGAKSSNDSNKIVVDIVEKSEIDTTKVSIDPEYLNNEITQNGKVVLHGLNFAFNKAQLLPSSTASLTAIKTYLALHSKQDFYVVGHTDSVGSYEVNSQLSKARAQSVIEELVALNVDKKRLIAVGIGPVSPRSANSNDANKAENRRVELVLR</sequence>
<proteinExistence type="predicted"/>
<feature type="region of interest" description="Disordered" evidence="4">
    <location>
        <begin position="481"/>
        <end position="502"/>
    </location>
</feature>
<evidence type="ECO:0000256" key="3">
    <source>
        <dbReference type="PROSITE-ProRule" id="PRU00473"/>
    </source>
</evidence>
<dbReference type="Proteomes" id="UP000887104">
    <property type="component" value="Unassembled WGS sequence"/>
</dbReference>
<dbReference type="Pfam" id="PF16234">
    <property type="entry name" value="DUF4892"/>
    <property type="match status" value="1"/>
</dbReference>
<dbReference type="CDD" id="cd07185">
    <property type="entry name" value="OmpA_C-like"/>
    <property type="match status" value="1"/>
</dbReference>
<dbReference type="PROSITE" id="PS51123">
    <property type="entry name" value="OMPA_2"/>
    <property type="match status" value="1"/>
</dbReference>
<feature type="compositionally biased region" description="Basic and acidic residues" evidence="4">
    <location>
        <begin position="490"/>
        <end position="502"/>
    </location>
</feature>
<dbReference type="RefSeq" id="WP_220783141.1">
    <property type="nucleotide sequence ID" value="NZ_BPEY01000122.1"/>
</dbReference>
<feature type="chain" id="PRO_5046462274" description="OmpA-like domain-containing protein" evidence="5">
    <location>
        <begin position="30"/>
        <end position="502"/>
    </location>
</feature>
<keyword evidence="5" id="KW-0732">Signal</keyword>
<dbReference type="SUPFAM" id="SSF103088">
    <property type="entry name" value="OmpA-like"/>
    <property type="match status" value="1"/>
</dbReference>
<evidence type="ECO:0000256" key="4">
    <source>
        <dbReference type="SAM" id="MobiDB-lite"/>
    </source>
</evidence>
<dbReference type="InterPro" id="IPR036737">
    <property type="entry name" value="OmpA-like_sf"/>
</dbReference>
<evidence type="ECO:0000313" key="8">
    <source>
        <dbReference type="Proteomes" id="UP000887104"/>
    </source>
</evidence>
<dbReference type="PANTHER" id="PTHR30329">
    <property type="entry name" value="STATOR ELEMENT OF FLAGELLAR MOTOR COMPLEX"/>
    <property type="match status" value="1"/>
</dbReference>
<name>A0ABQ4PQR1_9GAMM</name>
<dbReference type="InterPro" id="IPR006665">
    <property type="entry name" value="OmpA-like"/>
</dbReference>